<sequence>MARTPDERSRAEMPAADPCVPAIASEVGERSRVARFAAGSRVVRFLIVCGFVAAAWVLGVIFGVFGAAPASADAVPSAGVIGSVVEGGASTRADGFPTTDDASVNAEAMAGRNVDGLTSQSKPGFPSPSTADHTPGSQGMVPQGSGGSILFGDVARSISDVRLVALPAPCAAVLPPVVRTAADDPSISPD</sequence>
<proteinExistence type="predicted"/>
<gene>
    <name evidence="3" type="ORF">ACFYXI_36565</name>
</gene>
<feature type="compositionally biased region" description="Polar residues" evidence="1">
    <location>
        <begin position="116"/>
        <end position="137"/>
    </location>
</feature>
<evidence type="ECO:0000256" key="2">
    <source>
        <dbReference type="SAM" id="Phobius"/>
    </source>
</evidence>
<reference evidence="3 4" key="1">
    <citation type="submission" date="2024-10" db="EMBL/GenBank/DDBJ databases">
        <title>The Natural Products Discovery Center: Release of the First 8490 Sequenced Strains for Exploring Actinobacteria Biosynthetic Diversity.</title>
        <authorList>
            <person name="Kalkreuter E."/>
            <person name="Kautsar S.A."/>
            <person name="Yang D."/>
            <person name="Bader C.D."/>
            <person name="Teijaro C.N."/>
            <person name="Fluegel L."/>
            <person name="Davis C.M."/>
            <person name="Simpson J.R."/>
            <person name="Lauterbach L."/>
            <person name="Steele A.D."/>
            <person name="Gui C."/>
            <person name="Meng S."/>
            <person name="Li G."/>
            <person name="Viehrig K."/>
            <person name="Ye F."/>
            <person name="Su P."/>
            <person name="Kiefer A.F."/>
            <person name="Nichols A."/>
            <person name="Cepeda A.J."/>
            <person name="Yan W."/>
            <person name="Fan B."/>
            <person name="Jiang Y."/>
            <person name="Adhikari A."/>
            <person name="Zheng C.-J."/>
            <person name="Schuster L."/>
            <person name="Cowan T.M."/>
            <person name="Smanski M.J."/>
            <person name="Chevrette M.G."/>
            <person name="De Carvalho L.P.S."/>
            <person name="Shen B."/>
        </authorList>
    </citation>
    <scope>NUCLEOTIDE SEQUENCE [LARGE SCALE GENOMIC DNA]</scope>
    <source>
        <strain evidence="3 4">NPDC002173</strain>
    </source>
</reference>
<keyword evidence="2" id="KW-1133">Transmembrane helix</keyword>
<comment type="caution">
    <text evidence="3">The sequence shown here is derived from an EMBL/GenBank/DDBJ whole genome shotgun (WGS) entry which is preliminary data.</text>
</comment>
<name>A0ABW6T5I6_9ACTN</name>
<accession>A0ABW6T5I6</accession>
<dbReference type="Proteomes" id="UP001602013">
    <property type="component" value="Unassembled WGS sequence"/>
</dbReference>
<dbReference type="EMBL" id="JBIASD010000040">
    <property type="protein sequence ID" value="MFF3671115.1"/>
    <property type="molecule type" value="Genomic_DNA"/>
</dbReference>
<protein>
    <submittedName>
        <fullName evidence="3">Uncharacterized protein</fullName>
    </submittedName>
</protein>
<evidence type="ECO:0000256" key="1">
    <source>
        <dbReference type="SAM" id="MobiDB-lite"/>
    </source>
</evidence>
<keyword evidence="2" id="KW-0812">Transmembrane</keyword>
<feature type="transmembrane region" description="Helical" evidence="2">
    <location>
        <begin position="45"/>
        <end position="68"/>
    </location>
</feature>
<evidence type="ECO:0000313" key="3">
    <source>
        <dbReference type="EMBL" id="MFF3671115.1"/>
    </source>
</evidence>
<dbReference type="RefSeq" id="WP_084259404.1">
    <property type="nucleotide sequence ID" value="NZ_BBYJ01000024.1"/>
</dbReference>
<keyword evidence="2" id="KW-0472">Membrane</keyword>
<organism evidence="3 4">
    <name type="scientific">Microtetraspora malaysiensis</name>
    <dbReference type="NCBI Taxonomy" id="161358"/>
    <lineage>
        <taxon>Bacteria</taxon>
        <taxon>Bacillati</taxon>
        <taxon>Actinomycetota</taxon>
        <taxon>Actinomycetes</taxon>
        <taxon>Streptosporangiales</taxon>
        <taxon>Streptosporangiaceae</taxon>
        <taxon>Microtetraspora</taxon>
    </lineage>
</organism>
<keyword evidence="4" id="KW-1185">Reference proteome</keyword>
<evidence type="ECO:0000313" key="4">
    <source>
        <dbReference type="Proteomes" id="UP001602013"/>
    </source>
</evidence>
<feature type="region of interest" description="Disordered" evidence="1">
    <location>
        <begin position="113"/>
        <end position="143"/>
    </location>
</feature>